<reference evidence="2 3" key="1">
    <citation type="journal article" date="2004" name="Science">
        <title>The Ashbya gossypii genome as a tool for mapping the ancient Saccharomyces cerevisiae genome.</title>
        <authorList>
            <person name="Dietrich F.S."/>
            <person name="Voegeli S."/>
            <person name="Brachat S."/>
            <person name="Lerch A."/>
            <person name="Gates K."/>
            <person name="Steiner S."/>
            <person name="Mohr C."/>
            <person name="Pohlmann R."/>
            <person name="Luedi P."/>
            <person name="Choi S."/>
            <person name="Wing R.A."/>
            <person name="Flavier A."/>
            <person name="Gaffney T.D."/>
            <person name="Philippsen P."/>
        </authorList>
    </citation>
    <scope>NUCLEOTIDE SEQUENCE [LARGE SCALE GENOMIC DNA]</scope>
    <source>
        <strain evidence="3">ATCC 10895 / CBS 109.51 / FGSC 9923 / NRRL Y-1056</strain>
    </source>
</reference>
<accession>D8FGA7</accession>
<dbReference type="OrthoDB" id="10272048at2759"/>
<organism evidence="2 3">
    <name type="scientific">Eremothecium gossypii (strain ATCC 10895 / CBS 109.51 / FGSC 9923 / NRRL Y-1056)</name>
    <name type="common">Yeast</name>
    <name type="synonym">Ashbya gossypii</name>
    <dbReference type="NCBI Taxonomy" id="284811"/>
    <lineage>
        <taxon>Eukaryota</taxon>
        <taxon>Fungi</taxon>
        <taxon>Dikarya</taxon>
        <taxon>Ascomycota</taxon>
        <taxon>Saccharomycotina</taxon>
        <taxon>Saccharomycetes</taxon>
        <taxon>Saccharomycetales</taxon>
        <taxon>Saccharomycetaceae</taxon>
        <taxon>Eremothecium</taxon>
    </lineage>
</organism>
<evidence type="ECO:0000256" key="1">
    <source>
        <dbReference type="SAM" id="MobiDB-lite"/>
    </source>
</evidence>
<evidence type="ECO:0000313" key="3">
    <source>
        <dbReference type="Proteomes" id="UP000000591"/>
    </source>
</evidence>
<reference evidence="3" key="3">
    <citation type="journal article" date="2013" name="G3 (Bethesda)">
        <title>Genomes of Ashbya fungi isolated from insects reveal four mating-type loci, numerous translocations, lack of transposons, and distinct gene duplications.</title>
        <authorList>
            <person name="Dietrich F.S."/>
            <person name="Voegeli S."/>
            <person name="Kuo S."/>
            <person name="Philippsen P."/>
        </authorList>
    </citation>
    <scope>GENOME REANNOTATION</scope>
    <source>
        <strain evidence="3">ATCC 10895 / CBS 109.51 / FGSC 9923 / NRRL Y-1056</strain>
    </source>
</reference>
<dbReference type="GeneID" id="9487544"/>
<dbReference type="AlphaFoldDB" id="D8FGA7"/>
<sequence length="70" mass="8212">MDEDGPYSWYLQHTPAPDARKLEDLRIWQNEQIYERSRKVYSPPLEPLGVGCQEKRAATAQRGPAKRRRT</sequence>
<dbReference type="InParanoid" id="D8FGA7"/>
<evidence type="ECO:0000313" key="2">
    <source>
        <dbReference type="EMBL" id="ADJ41750.1"/>
    </source>
</evidence>
<reference key="2">
    <citation type="submission" date="2010-06" db="EMBL/GenBank/DDBJ databases">
        <authorList>
            <person name="Dietrich F.S."/>
            <person name="Voegeli S."/>
            <person name="Philippsen P."/>
        </authorList>
    </citation>
    <scope>NUCLEOTIDE SEQUENCE</scope>
    <source>
        <strain>ATCC 10895</strain>
    </source>
</reference>
<feature type="region of interest" description="Disordered" evidence="1">
    <location>
        <begin position="44"/>
        <end position="70"/>
    </location>
</feature>
<dbReference type="EMBL" id="AE016815">
    <property type="protein sequence ID" value="ADJ41750.1"/>
    <property type="molecule type" value="Genomic_DNA"/>
</dbReference>
<gene>
    <name evidence="2" type="ORF">AGOS_ABR158WA</name>
</gene>
<name>D8FGA7_EREGS</name>
<dbReference type="Proteomes" id="UP000000591">
    <property type="component" value="Chromosome II"/>
</dbReference>
<dbReference type="HOGENOM" id="CLU_2757310_0_0_1"/>
<proteinExistence type="predicted"/>
<protein>
    <submittedName>
        <fullName evidence="2">ABR158WAp</fullName>
    </submittedName>
</protein>
<dbReference type="Pfam" id="PF17220">
    <property type="entry name" value="DUF5137"/>
    <property type="match status" value="1"/>
</dbReference>
<dbReference type="RefSeq" id="NP_001342243.1">
    <property type="nucleotide sequence ID" value="NM_001355301.1"/>
</dbReference>
<dbReference type="InterPro" id="IPR033775">
    <property type="entry name" value="DUF5137"/>
</dbReference>
<dbReference type="KEGG" id="ago:AGOS_ABR158WA"/>
<keyword evidence="3" id="KW-1185">Reference proteome</keyword>